<organism evidence="1 2">
    <name type="scientific">Melia azedarach</name>
    <name type="common">Chinaberry tree</name>
    <dbReference type="NCBI Taxonomy" id="155640"/>
    <lineage>
        <taxon>Eukaryota</taxon>
        <taxon>Viridiplantae</taxon>
        <taxon>Streptophyta</taxon>
        <taxon>Embryophyta</taxon>
        <taxon>Tracheophyta</taxon>
        <taxon>Spermatophyta</taxon>
        <taxon>Magnoliopsida</taxon>
        <taxon>eudicotyledons</taxon>
        <taxon>Gunneridae</taxon>
        <taxon>Pentapetalae</taxon>
        <taxon>rosids</taxon>
        <taxon>malvids</taxon>
        <taxon>Sapindales</taxon>
        <taxon>Meliaceae</taxon>
        <taxon>Melia</taxon>
    </lineage>
</organism>
<proteinExistence type="predicted"/>
<sequence length="117" mass="13779">MHCFCNLPNHCTLDKGWSPLANLRKLPPPLLGFLLLLLNCLLTFAGSYSTSFQIESAYVCDKRKKKIKYIYIYIYISSFQLNLCKLRNYVQDFAKFQQRKPSYPSYFDLFKQVSPIF</sequence>
<protein>
    <submittedName>
        <fullName evidence="1">Uncharacterized protein</fullName>
    </submittedName>
</protein>
<evidence type="ECO:0000313" key="1">
    <source>
        <dbReference type="EMBL" id="KAJ4702330.1"/>
    </source>
</evidence>
<name>A0ACC1WWK8_MELAZ</name>
<reference evidence="1 2" key="1">
    <citation type="journal article" date="2023" name="Science">
        <title>Complex scaffold remodeling in plant triterpene biosynthesis.</title>
        <authorList>
            <person name="De La Pena R."/>
            <person name="Hodgson H."/>
            <person name="Liu J.C."/>
            <person name="Stephenson M.J."/>
            <person name="Martin A.C."/>
            <person name="Owen C."/>
            <person name="Harkess A."/>
            <person name="Leebens-Mack J."/>
            <person name="Jimenez L.E."/>
            <person name="Osbourn A."/>
            <person name="Sattely E.S."/>
        </authorList>
    </citation>
    <scope>NUCLEOTIDE SEQUENCE [LARGE SCALE GENOMIC DNA]</scope>
    <source>
        <strain evidence="2">cv. JPN11</strain>
        <tissue evidence="1">Leaf</tissue>
    </source>
</reference>
<dbReference type="EMBL" id="CM051407">
    <property type="protein sequence ID" value="KAJ4702330.1"/>
    <property type="molecule type" value="Genomic_DNA"/>
</dbReference>
<gene>
    <name evidence="1" type="ORF">OWV82_025425</name>
</gene>
<dbReference type="Proteomes" id="UP001164539">
    <property type="component" value="Chromosome 14"/>
</dbReference>
<accession>A0ACC1WWK8</accession>
<comment type="caution">
    <text evidence="1">The sequence shown here is derived from an EMBL/GenBank/DDBJ whole genome shotgun (WGS) entry which is preliminary data.</text>
</comment>
<evidence type="ECO:0000313" key="2">
    <source>
        <dbReference type="Proteomes" id="UP001164539"/>
    </source>
</evidence>
<keyword evidence="2" id="KW-1185">Reference proteome</keyword>